<keyword evidence="1" id="KW-1133">Transmembrane helix</keyword>
<keyword evidence="1" id="KW-0472">Membrane</keyword>
<evidence type="ECO:0000256" key="1">
    <source>
        <dbReference type="SAM" id="Phobius"/>
    </source>
</evidence>
<accession>A0A2H5Y5S1</accession>
<dbReference type="EMBL" id="BEHY01000016">
    <property type="protein sequence ID" value="GBD08742.1"/>
    <property type="molecule type" value="Genomic_DNA"/>
</dbReference>
<organism evidence="2 3">
    <name type="scientific">Candidatus Thermoflexus japonica</name>
    <dbReference type="NCBI Taxonomy" id="2035417"/>
    <lineage>
        <taxon>Bacteria</taxon>
        <taxon>Bacillati</taxon>
        <taxon>Chloroflexota</taxon>
        <taxon>Thermoflexia</taxon>
        <taxon>Thermoflexales</taxon>
        <taxon>Thermoflexaceae</taxon>
        <taxon>Thermoflexus</taxon>
    </lineage>
</organism>
<evidence type="ECO:0000313" key="2">
    <source>
        <dbReference type="EMBL" id="GBD08742.1"/>
    </source>
</evidence>
<gene>
    <name evidence="2" type="ORF">HRbin22_00983</name>
</gene>
<dbReference type="Proteomes" id="UP000236642">
    <property type="component" value="Unassembled WGS sequence"/>
</dbReference>
<name>A0A2H5Y5S1_9CHLR</name>
<evidence type="ECO:0000313" key="3">
    <source>
        <dbReference type="Proteomes" id="UP000236642"/>
    </source>
</evidence>
<proteinExistence type="predicted"/>
<feature type="transmembrane region" description="Helical" evidence="1">
    <location>
        <begin position="6"/>
        <end position="25"/>
    </location>
</feature>
<reference evidence="3" key="1">
    <citation type="submission" date="2017-09" db="EMBL/GenBank/DDBJ databases">
        <title>Metaegenomics of thermophilic ammonia-oxidizing enrichment culture.</title>
        <authorList>
            <person name="Kato S."/>
            <person name="Suzuki K."/>
        </authorList>
    </citation>
    <scope>NUCLEOTIDE SEQUENCE [LARGE SCALE GENOMIC DNA]</scope>
</reference>
<protein>
    <submittedName>
        <fullName evidence="2">Uncharacterized protein</fullName>
    </submittedName>
</protein>
<sequence length="120" mass="12821">MRGWKAVIGMIGLGLLIGAGIGFLLGRYVWPVRYIDVAPAELHPDWQSEYVRMVAMAYARDRDLALARARLALLGDPIMVLQQLPERSPAPLSPAARTAIADLLRALGASSASESSGGPP</sequence>
<keyword evidence="1" id="KW-0812">Transmembrane</keyword>
<dbReference type="AlphaFoldDB" id="A0A2H5Y5S1"/>
<comment type="caution">
    <text evidence="2">The sequence shown here is derived from an EMBL/GenBank/DDBJ whole genome shotgun (WGS) entry which is preliminary data.</text>
</comment>